<dbReference type="AlphaFoldDB" id="A0A1M5XHJ3"/>
<dbReference type="RefSeq" id="WP_073077936.1">
    <property type="nucleotide sequence ID" value="NZ_FQXV01000005.1"/>
</dbReference>
<evidence type="ECO:0000256" key="1">
    <source>
        <dbReference type="ARBA" id="ARBA00022485"/>
    </source>
</evidence>
<dbReference type="Proteomes" id="UP000183995">
    <property type="component" value="Unassembled WGS sequence"/>
</dbReference>
<evidence type="ECO:0000256" key="4">
    <source>
        <dbReference type="ARBA" id="ARBA00023004"/>
    </source>
</evidence>
<dbReference type="GO" id="GO:0046872">
    <property type="term" value="F:metal ion binding"/>
    <property type="evidence" value="ECO:0007669"/>
    <property type="project" value="UniProtKB-KW"/>
</dbReference>
<evidence type="ECO:0000256" key="3">
    <source>
        <dbReference type="ARBA" id="ARBA00023002"/>
    </source>
</evidence>
<reference evidence="6 7" key="1">
    <citation type="submission" date="2016-11" db="EMBL/GenBank/DDBJ databases">
        <authorList>
            <person name="Jaros S."/>
            <person name="Januszkiewicz K."/>
            <person name="Wedrychowicz H."/>
        </authorList>
    </citation>
    <scope>NUCLEOTIDE SEQUENCE [LARGE SCALE GENOMIC DNA]</scope>
    <source>
        <strain evidence="6 7">DSM 10068</strain>
    </source>
</reference>
<dbReference type="Pfam" id="PF12831">
    <property type="entry name" value="FAD_oxidored"/>
    <property type="match status" value="1"/>
</dbReference>
<keyword evidence="7" id="KW-1185">Reference proteome</keyword>
<keyword evidence="1" id="KW-0004">4Fe-4S</keyword>
<keyword evidence="2" id="KW-0479">Metal-binding</keyword>
<dbReference type="PANTHER" id="PTHR43498">
    <property type="entry name" value="FERREDOXIN:COB-COM HETERODISULFIDE REDUCTASE SUBUNIT A"/>
    <property type="match status" value="1"/>
</dbReference>
<dbReference type="EMBL" id="FQXV01000005">
    <property type="protein sequence ID" value="SHH99102.1"/>
    <property type="molecule type" value="Genomic_DNA"/>
</dbReference>
<dbReference type="InterPro" id="IPR039650">
    <property type="entry name" value="HdrA-like"/>
</dbReference>
<dbReference type="GO" id="GO:0051539">
    <property type="term" value="F:4 iron, 4 sulfur cluster binding"/>
    <property type="evidence" value="ECO:0007669"/>
    <property type="project" value="UniProtKB-KW"/>
</dbReference>
<proteinExistence type="predicted"/>
<evidence type="ECO:0000313" key="7">
    <source>
        <dbReference type="Proteomes" id="UP000183995"/>
    </source>
</evidence>
<gene>
    <name evidence="6" type="ORF">SAMN02745823_01813</name>
</gene>
<dbReference type="STRING" id="1123282.SAMN02745823_01813"/>
<name>A0A1M5XHJ3_9FIRM</name>
<dbReference type="SUPFAM" id="SSF51905">
    <property type="entry name" value="FAD/NAD(P)-binding domain"/>
    <property type="match status" value="1"/>
</dbReference>
<sequence length="487" mass="53057">MENGKFDVIVCGGGTSGTAAAVAAARTGARTLLIERLGALGGQMNVSGPPGFSYAHLFSPRGEQVIAGFAEEMHSRLLKENHALPHRDEDNVYRRRTGYTFSFVDPEWWGLEIFRVLVESNVTLLLHTLVVGVTKDGDRVTGVIVENAAGRSTIEAKIVIDCTGEGDIAVRAGCDYELLPRDMNEPHSLCFTMDGVDWDEFMTYMKENPQEFQLRGAAGLSQEEKIANLRQVTDPADLGEIMGFFSIIKELLAKGEWHDYAGMGFFMAPRPDGGDRGVVQAHFQHSAQVPDLWSCDPWDLTKGEIEARRQIMIAAKAFKKYVPGFKKAYIVKMGTELRLRDGRRIMGDHRLTGAEVAAGARFYDCIGKSAFPAGAVHAANNSTLATVVRNGEVGGLPPEGGSHDIPYRCLVPRKVENFLVGGKHISTDRAAYQRFLQETVVTGQAAGAAAGLCVKKGVTPRALEAEEHVKDLQAFLRAQGVILDGVH</sequence>
<organism evidence="6 7">
    <name type="scientific">Sporobacter termitidis DSM 10068</name>
    <dbReference type="NCBI Taxonomy" id="1123282"/>
    <lineage>
        <taxon>Bacteria</taxon>
        <taxon>Bacillati</taxon>
        <taxon>Bacillota</taxon>
        <taxon>Clostridia</taxon>
        <taxon>Eubacteriales</taxon>
        <taxon>Oscillospiraceae</taxon>
        <taxon>Sporobacter</taxon>
    </lineage>
</organism>
<dbReference type="OrthoDB" id="9777740at2"/>
<dbReference type="InterPro" id="IPR036188">
    <property type="entry name" value="FAD/NAD-bd_sf"/>
</dbReference>
<keyword evidence="3" id="KW-0560">Oxidoreductase</keyword>
<keyword evidence="4" id="KW-0408">Iron</keyword>
<evidence type="ECO:0000256" key="5">
    <source>
        <dbReference type="ARBA" id="ARBA00023014"/>
    </source>
</evidence>
<evidence type="ECO:0000313" key="6">
    <source>
        <dbReference type="EMBL" id="SHH99102.1"/>
    </source>
</evidence>
<dbReference type="PANTHER" id="PTHR43498:SF1">
    <property type="entry name" value="COB--COM HETERODISULFIDE REDUCTASE IRON-SULFUR SUBUNIT A"/>
    <property type="match status" value="1"/>
</dbReference>
<dbReference type="GO" id="GO:0016491">
    <property type="term" value="F:oxidoreductase activity"/>
    <property type="evidence" value="ECO:0007669"/>
    <property type="project" value="UniProtKB-KW"/>
</dbReference>
<dbReference type="Gene3D" id="3.50.50.60">
    <property type="entry name" value="FAD/NAD(P)-binding domain"/>
    <property type="match status" value="1"/>
</dbReference>
<keyword evidence="5" id="KW-0411">Iron-sulfur</keyword>
<accession>A0A1M5XHJ3</accession>
<evidence type="ECO:0000256" key="2">
    <source>
        <dbReference type="ARBA" id="ARBA00022723"/>
    </source>
</evidence>
<protein>
    <submittedName>
        <fullName evidence="6">FAD dependent oxidoreductase</fullName>
    </submittedName>
</protein>